<reference evidence="1 2" key="1">
    <citation type="journal article" date="2018" name="Genome Biol. Evol.">
        <title>Multiple Roots of Fruiting Body Formation in Amoebozoa.</title>
        <authorList>
            <person name="Hillmann F."/>
            <person name="Forbes G."/>
            <person name="Novohradska S."/>
            <person name="Ferling I."/>
            <person name="Riege K."/>
            <person name="Groth M."/>
            <person name="Westermann M."/>
            <person name="Marz M."/>
            <person name="Spaller T."/>
            <person name="Winckler T."/>
            <person name="Schaap P."/>
            <person name="Glockner G."/>
        </authorList>
    </citation>
    <scope>NUCLEOTIDE SEQUENCE [LARGE SCALE GENOMIC DNA]</scope>
    <source>
        <strain evidence="1 2">Jena</strain>
    </source>
</reference>
<protein>
    <submittedName>
        <fullName evidence="1">Uncharacterized protein</fullName>
    </submittedName>
</protein>
<accession>A0A2P6NGG2</accession>
<dbReference type="AlphaFoldDB" id="A0A2P6NGG2"/>
<dbReference type="Proteomes" id="UP000241769">
    <property type="component" value="Unassembled WGS sequence"/>
</dbReference>
<gene>
    <name evidence="1" type="ORF">PROFUN_09885</name>
</gene>
<keyword evidence="2" id="KW-1185">Reference proteome</keyword>
<comment type="caution">
    <text evidence="1">The sequence shown here is derived from an EMBL/GenBank/DDBJ whole genome shotgun (WGS) entry which is preliminary data.</text>
</comment>
<name>A0A2P6NGG2_9EUKA</name>
<sequence length="84" mass="9393">MAGQVESKEAVVEERSSRMRCSGCSCLVIKRSCILHSRSVLYVHRKPLFSSINSKTSSSSAPTVTRTSANVYNVFICYKSRSWL</sequence>
<evidence type="ECO:0000313" key="2">
    <source>
        <dbReference type="Proteomes" id="UP000241769"/>
    </source>
</evidence>
<organism evidence="1 2">
    <name type="scientific">Planoprotostelium fungivorum</name>
    <dbReference type="NCBI Taxonomy" id="1890364"/>
    <lineage>
        <taxon>Eukaryota</taxon>
        <taxon>Amoebozoa</taxon>
        <taxon>Evosea</taxon>
        <taxon>Variosea</taxon>
        <taxon>Cavosteliida</taxon>
        <taxon>Cavosteliaceae</taxon>
        <taxon>Planoprotostelium</taxon>
    </lineage>
</organism>
<dbReference type="EMBL" id="MDYQ01000091">
    <property type="protein sequence ID" value="PRP83030.1"/>
    <property type="molecule type" value="Genomic_DNA"/>
</dbReference>
<evidence type="ECO:0000313" key="1">
    <source>
        <dbReference type="EMBL" id="PRP83030.1"/>
    </source>
</evidence>
<proteinExistence type="predicted"/>
<dbReference type="InParanoid" id="A0A2P6NGG2"/>